<evidence type="ECO:0000313" key="2">
    <source>
        <dbReference type="EMBL" id="TKC49825.1"/>
    </source>
</evidence>
<name>A0A4U1FIW1_MONMO</name>
<dbReference type="EMBL" id="RWIC01000105">
    <property type="protein sequence ID" value="TKC49825.1"/>
    <property type="molecule type" value="Genomic_DNA"/>
</dbReference>
<feature type="region of interest" description="Disordered" evidence="1">
    <location>
        <begin position="1"/>
        <end position="55"/>
    </location>
</feature>
<reference evidence="3" key="1">
    <citation type="journal article" date="2019" name="IScience">
        <title>Narwhal Genome Reveals Long-Term Low Genetic Diversity despite Current Large Abundance Size.</title>
        <authorList>
            <person name="Westbury M.V."/>
            <person name="Petersen B."/>
            <person name="Garde E."/>
            <person name="Heide-Jorgensen M.P."/>
            <person name="Lorenzen E.D."/>
        </authorList>
    </citation>
    <scope>NUCLEOTIDE SEQUENCE [LARGE SCALE GENOMIC DNA]</scope>
</reference>
<sequence>NPNKQPRNNTYHNPVSNFSTSNQPGLRRDSKGLGHNTDHPTGIRSLRSSSQISPISNSIKHIWDRLCTKPQPSPM</sequence>
<feature type="compositionally biased region" description="Basic and acidic residues" evidence="1">
    <location>
        <begin position="26"/>
        <end position="38"/>
    </location>
</feature>
<feature type="non-terminal residue" evidence="2">
    <location>
        <position position="75"/>
    </location>
</feature>
<comment type="caution">
    <text evidence="2">The sequence shown here is derived from an EMBL/GenBank/DDBJ whole genome shotgun (WGS) entry which is preliminary data.</text>
</comment>
<feature type="compositionally biased region" description="Low complexity" evidence="1">
    <location>
        <begin position="43"/>
        <end position="55"/>
    </location>
</feature>
<proteinExistence type="predicted"/>
<feature type="non-terminal residue" evidence="2">
    <location>
        <position position="1"/>
    </location>
</feature>
<protein>
    <submittedName>
        <fullName evidence="2">Uncharacterized protein</fullName>
    </submittedName>
</protein>
<accession>A0A4U1FIW1</accession>
<dbReference type="Proteomes" id="UP000308365">
    <property type="component" value="Unassembled WGS sequence"/>
</dbReference>
<dbReference type="AlphaFoldDB" id="A0A4U1FIW1"/>
<feature type="compositionally biased region" description="Polar residues" evidence="1">
    <location>
        <begin position="1"/>
        <end position="24"/>
    </location>
</feature>
<evidence type="ECO:0000313" key="3">
    <source>
        <dbReference type="Proteomes" id="UP000308365"/>
    </source>
</evidence>
<evidence type="ECO:0000256" key="1">
    <source>
        <dbReference type="SAM" id="MobiDB-lite"/>
    </source>
</evidence>
<organism evidence="2 3">
    <name type="scientific">Monodon monoceros</name>
    <name type="common">Narwhal</name>
    <name type="synonym">Ceratodon monodon</name>
    <dbReference type="NCBI Taxonomy" id="40151"/>
    <lineage>
        <taxon>Eukaryota</taxon>
        <taxon>Metazoa</taxon>
        <taxon>Chordata</taxon>
        <taxon>Craniata</taxon>
        <taxon>Vertebrata</taxon>
        <taxon>Euteleostomi</taxon>
        <taxon>Mammalia</taxon>
        <taxon>Eutheria</taxon>
        <taxon>Laurasiatheria</taxon>
        <taxon>Artiodactyla</taxon>
        <taxon>Whippomorpha</taxon>
        <taxon>Cetacea</taxon>
        <taxon>Odontoceti</taxon>
        <taxon>Monodontidae</taxon>
        <taxon>Monodon</taxon>
    </lineage>
</organism>
<gene>
    <name evidence="2" type="ORF">EI555_017212</name>
</gene>